<dbReference type="RefSeq" id="WP_150380778.1">
    <property type="nucleotide sequence ID" value="NZ_RZUI01000002.1"/>
</dbReference>
<protein>
    <submittedName>
        <fullName evidence="1">Uncharacterized protein</fullName>
    </submittedName>
</protein>
<reference evidence="1 2" key="1">
    <citation type="journal article" date="2019" name="Syst. Appl. Microbiol.">
        <title>Characterization of Bifidobacterium species in feaces of the Egyptian fruit bat: Description of B. vespertilionis sp. nov. and B. rousetti sp. nov.</title>
        <authorList>
            <person name="Modesto M."/>
            <person name="Satti M."/>
            <person name="Watanabe K."/>
            <person name="Puglisi E."/>
            <person name="Morelli L."/>
            <person name="Huang C.-H."/>
            <person name="Liou J.-S."/>
            <person name="Miyashita M."/>
            <person name="Tamura T."/>
            <person name="Saito S."/>
            <person name="Mori K."/>
            <person name="Huang L."/>
            <person name="Sciavilla P."/>
            <person name="Sandri C."/>
            <person name="Spiezio C."/>
            <person name="Vitali F."/>
            <person name="Cavalieri D."/>
            <person name="Perpetuini G."/>
            <person name="Tofalo R."/>
            <person name="Bonetti A."/>
            <person name="Arita M."/>
            <person name="Mattarelli P."/>
        </authorList>
    </citation>
    <scope>NUCLEOTIDE SEQUENCE [LARGE SCALE GENOMIC DNA]</scope>
    <source>
        <strain evidence="1 2">RST7</strain>
    </source>
</reference>
<accession>A0A5M9ZVR1</accession>
<comment type="caution">
    <text evidence="1">The sequence shown here is derived from an EMBL/GenBank/DDBJ whole genome shotgun (WGS) entry which is preliminary data.</text>
</comment>
<organism evidence="1 2">
    <name type="scientific">Bifidobacterium tissieri</name>
    <dbReference type="NCBI Taxonomy" id="1630162"/>
    <lineage>
        <taxon>Bacteria</taxon>
        <taxon>Bacillati</taxon>
        <taxon>Actinomycetota</taxon>
        <taxon>Actinomycetes</taxon>
        <taxon>Bifidobacteriales</taxon>
        <taxon>Bifidobacteriaceae</taxon>
        <taxon>Bifidobacterium</taxon>
    </lineage>
</organism>
<name>A0A5M9ZVR1_9BIFI</name>
<evidence type="ECO:0000313" key="2">
    <source>
        <dbReference type="Proteomes" id="UP000412028"/>
    </source>
</evidence>
<dbReference type="AlphaFoldDB" id="A0A5M9ZVR1"/>
<proteinExistence type="predicted"/>
<sequence length="120" mass="13659">MSSIITIEARQLYTDEQYATDDAPYMGDELRNAYMQGATRRITTDELNAAAYALFLIDYQRQASANTDSALHMAPETVWNATPDYTHDTYKTVARTALEAARDIISRDPITREEEQETQE</sequence>
<evidence type="ECO:0000313" key="1">
    <source>
        <dbReference type="EMBL" id="KAA8831605.1"/>
    </source>
</evidence>
<dbReference type="Proteomes" id="UP000412028">
    <property type="component" value="Unassembled WGS sequence"/>
</dbReference>
<gene>
    <name evidence="1" type="ORF">EMO89_02450</name>
</gene>
<dbReference type="EMBL" id="RZUI01000002">
    <property type="protein sequence ID" value="KAA8831605.1"/>
    <property type="molecule type" value="Genomic_DNA"/>
</dbReference>